<organism evidence="1 2">
    <name type="scientific">Succinivibrio faecicola</name>
    <dbReference type="NCBI Taxonomy" id="2820300"/>
    <lineage>
        <taxon>Bacteria</taxon>
        <taxon>Pseudomonadati</taxon>
        <taxon>Pseudomonadota</taxon>
        <taxon>Gammaproteobacteria</taxon>
        <taxon>Aeromonadales</taxon>
        <taxon>Succinivibrionaceae</taxon>
        <taxon>Succinivibrio</taxon>
    </lineage>
</organism>
<name>A0ABS7DEG1_9GAMM</name>
<evidence type="ECO:0000313" key="1">
    <source>
        <dbReference type="EMBL" id="MBW7569618.1"/>
    </source>
</evidence>
<dbReference type="RefSeq" id="WP_219936389.1">
    <property type="nucleotide sequence ID" value="NZ_JAGFNY010000003.1"/>
</dbReference>
<evidence type="ECO:0000313" key="2">
    <source>
        <dbReference type="Proteomes" id="UP000731465"/>
    </source>
</evidence>
<protein>
    <recommendedName>
        <fullName evidence="3">Restriction endonuclease</fullName>
    </recommendedName>
</protein>
<evidence type="ECO:0008006" key="3">
    <source>
        <dbReference type="Google" id="ProtNLM"/>
    </source>
</evidence>
<sequence length="202" mass="22054">MIESEEVFNAIRRGYTELKEASPDEICAYFSDLESSELVGHISNIKGIVFEQEVVDALKEQGYFATVFETTNHPATDIVFMDDNDLYAELQLKATNSTEYINNTLESHPDIPIITTHEVAQEFDDVSLVYDSGLDNSVLTDSVQSVLTGSSELVDSVNDSISEEVGDALSDSVSEGVGDLIGDSIIPLPISPLGAILSWLVW</sequence>
<gene>
    <name evidence="1" type="ORF">J5V48_01790</name>
</gene>
<comment type="caution">
    <text evidence="1">The sequence shown here is derived from an EMBL/GenBank/DDBJ whole genome shotgun (WGS) entry which is preliminary data.</text>
</comment>
<accession>A0ABS7DEG1</accession>
<dbReference type="Proteomes" id="UP000731465">
    <property type="component" value="Unassembled WGS sequence"/>
</dbReference>
<reference evidence="1 2" key="1">
    <citation type="submission" date="2021-03" db="EMBL/GenBank/DDBJ databases">
        <title>Succinivibrio sp. nov. isolated from feces of cow.</title>
        <authorList>
            <person name="Choi J.-Y."/>
        </authorList>
    </citation>
    <scope>NUCLEOTIDE SEQUENCE [LARGE SCALE GENOMIC DNA]</scope>
    <source>
        <strain evidence="1 2">AGMB01872</strain>
    </source>
</reference>
<dbReference type="EMBL" id="JAGFNY010000003">
    <property type="protein sequence ID" value="MBW7569618.1"/>
    <property type="molecule type" value="Genomic_DNA"/>
</dbReference>
<proteinExistence type="predicted"/>
<keyword evidence="2" id="KW-1185">Reference proteome</keyword>